<dbReference type="Proteomes" id="UP000534286">
    <property type="component" value="Unassembled WGS sequence"/>
</dbReference>
<name>A0A7W7WBJ9_9ACTN</name>
<evidence type="ECO:0000256" key="1">
    <source>
        <dbReference type="SAM" id="MobiDB-lite"/>
    </source>
</evidence>
<organism evidence="2 3">
    <name type="scientific">Streptosporangium album</name>
    <dbReference type="NCBI Taxonomy" id="47479"/>
    <lineage>
        <taxon>Bacteria</taxon>
        <taxon>Bacillati</taxon>
        <taxon>Actinomycetota</taxon>
        <taxon>Actinomycetes</taxon>
        <taxon>Streptosporangiales</taxon>
        <taxon>Streptosporangiaceae</taxon>
        <taxon>Streptosporangium</taxon>
    </lineage>
</organism>
<accession>A0A7W7WBJ9</accession>
<dbReference type="AlphaFoldDB" id="A0A7W7WBJ9"/>
<gene>
    <name evidence="2" type="ORF">FHR32_005448</name>
</gene>
<proteinExistence type="predicted"/>
<sequence>MRNWGRPPAHRNSPAPDPDPDAQKDQGTGRRTSVHPTERP</sequence>
<protein>
    <submittedName>
        <fullName evidence="2">Uncharacterized protein</fullName>
    </submittedName>
</protein>
<feature type="compositionally biased region" description="Polar residues" evidence="1">
    <location>
        <begin position="29"/>
        <end position="40"/>
    </location>
</feature>
<keyword evidence="3" id="KW-1185">Reference proteome</keyword>
<comment type="caution">
    <text evidence="2">The sequence shown here is derived from an EMBL/GenBank/DDBJ whole genome shotgun (WGS) entry which is preliminary data.</text>
</comment>
<evidence type="ECO:0000313" key="3">
    <source>
        <dbReference type="Proteomes" id="UP000534286"/>
    </source>
</evidence>
<feature type="region of interest" description="Disordered" evidence="1">
    <location>
        <begin position="1"/>
        <end position="40"/>
    </location>
</feature>
<dbReference type="EMBL" id="JACHJU010000002">
    <property type="protein sequence ID" value="MBB4941071.1"/>
    <property type="molecule type" value="Genomic_DNA"/>
</dbReference>
<reference evidence="2 3" key="1">
    <citation type="submission" date="2020-08" db="EMBL/GenBank/DDBJ databases">
        <title>Sequencing the genomes of 1000 actinobacteria strains.</title>
        <authorList>
            <person name="Klenk H.-P."/>
        </authorList>
    </citation>
    <scope>NUCLEOTIDE SEQUENCE [LARGE SCALE GENOMIC DNA]</scope>
    <source>
        <strain evidence="2 3">DSM 43023</strain>
    </source>
</reference>
<evidence type="ECO:0000313" key="2">
    <source>
        <dbReference type="EMBL" id="MBB4941071.1"/>
    </source>
</evidence>